<evidence type="ECO:0000313" key="4">
    <source>
        <dbReference type="Proteomes" id="UP001321475"/>
    </source>
</evidence>
<feature type="compositionally biased region" description="Low complexity" evidence="1">
    <location>
        <begin position="133"/>
        <end position="145"/>
    </location>
</feature>
<reference evidence="4" key="1">
    <citation type="journal article" date="2019" name="Int. J. Syst. Evol. Microbiol.">
        <title>The Global Catalogue of Microorganisms (GCM) 10K type strain sequencing project: providing services to taxonomists for standard genome sequencing and annotation.</title>
        <authorList>
            <consortium name="The Broad Institute Genomics Platform"/>
            <consortium name="The Broad Institute Genome Sequencing Center for Infectious Disease"/>
            <person name="Wu L."/>
            <person name="Ma J."/>
        </authorList>
    </citation>
    <scope>NUCLEOTIDE SEQUENCE [LARGE SCALE GENOMIC DNA]</scope>
    <source>
        <strain evidence="4">NBRC 108565</strain>
    </source>
</reference>
<dbReference type="EMBL" id="AP027729">
    <property type="protein sequence ID" value="BDZ43078.1"/>
    <property type="molecule type" value="Genomic_DNA"/>
</dbReference>
<organism evidence="3 4">
    <name type="scientific">Paraoerskovia sediminicola</name>
    <dbReference type="NCBI Taxonomy" id="1138587"/>
    <lineage>
        <taxon>Bacteria</taxon>
        <taxon>Bacillati</taxon>
        <taxon>Actinomycetota</taxon>
        <taxon>Actinomycetes</taxon>
        <taxon>Micrococcales</taxon>
        <taxon>Cellulomonadaceae</taxon>
        <taxon>Paraoerskovia</taxon>
    </lineage>
</organism>
<sequence>MAPDHVRRGAGFVWFLAIPLAARAVWRLVHWRVEWFVATDKRILLVYSLFIDRVSMMPVRKVTDMVFDRSFGGQILGYGEFVFESAGQDQALHKIKYVDHPQETYEALGETLFGSSKGPDKSDEELDDAMMAEASPPAAPQAAPQAAPPVDPPAVWTSTGSSSGRAGSTWPEESTGSPAGRPADRRADVWSGPSSAGTQPVRIDPDAASPGPVPPPPPAFPPTRPRR</sequence>
<dbReference type="Proteomes" id="UP001321475">
    <property type="component" value="Chromosome"/>
</dbReference>
<proteinExistence type="predicted"/>
<name>A0ABM8G4J0_9CELL</name>
<dbReference type="InterPro" id="IPR005182">
    <property type="entry name" value="YdbS-like_PH"/>
</dbReference>
<feature type="compositionally biased region" description="Low complexity" evidence="1">
    <location>
        <begin position="153"/>
        <end position="169"/>
    </location>
</feature>
<evidence type="ECO:0000259" key="2">
    <source>
        <dbReference type="Pfam" id="PF03703"/>
    </source>
</evidence>
<feature type="region of interest" description="Disordered" evidence="1">
    <location>
        <begin position="133"/>
        <end position="227"/>
    </location>
</feature>
<accession>A0ABM8G4J0</accession>
<evidence type="ECO:0000256" key="1">
    <source>
        <dbReference type="SAM" id="MobiDB-lite"/>
    </source>
</evidence>
<keyword evidence="4" id="KW-1185">Reference proteome</keyword>
<evidence type="ECO:0000313" key="3">
    <source>
        <dbReference type="EMBL" id="BDZ43078.1"/>
    </source>
</evidence>
<protein>
    <recommendedName>
        <fullName evidence="2">YdbS-like PH domain-containing protein</fullName>
    </recommendedName>
</protein>
<feature type="domain" description="YdbS-like PH" evidence="2">
    <location>
        <begin position="31"/>
        <end position="101"/>
    </location>
</feature>
<dbReference type="Pfam" id="PF03703">
    <property type="entry name" value="bPH_2"/>
    <property type="match status" value="1"/>
</dbReference>
<gene>
    <name evidence="3" type="ORF">GCM10025865_23770</name>
</gene>
<feature type="compositionally biased region" description="Pro residues" evidence="1">
    <location>
        <begin position="211"/>
        <end position="227"/>
    </location>
</feature>
<dbReference type="RefSeq" id="WP_286217407.1">
    <property type="nucleotide sequence ID" value="NZ_AP027729.1"/>
</dbReference>